<dbReference type="InterPro" id="IPR010065">
    <property type="entry name" value="AA_ABC_transptr_permease_3TM"/>
</dbReference>
<dbReference type="InterPro" id="IPR035906">
    <property type="entry name" value="MetI-like_sf"/>
</dbReference>
<accession>A0A4Q9VQD7</accession>
<dbReference type="Pfam" id="PF00528">
    <property type="entry name" value="BPD_transp_1"/>
    <property type="match status" value="1"/>
</dbReference>
<dbReference type="CDD" id="cd06261">
    <property type="entry name" value="TM_PBP2"/>
    <property type="match status" value="1"/>
</dbReference>
<comment type="caution">
    <text evidence="11">The sequence shown here is derived from an EMBL/GenBank/DDBJ whole genome shotgun (WGS) entry which is preliminary data.</text>
</comment>
<gene>
    <name evidence="11" type="ORF">EYW49_10570</name>
</gene>
<dbReference type="PANTHER" id="PTHR30614">
    <property type="entry name" value="MEMBRANE COMPONENT OF AMINO ACID ABC TRANSPORTER"/>
    <property type="match status" value="1"/>
</dbReference>
<protein>
    <submittedName>
        <fullName evidence="11">ABC transporter permease</fullName>
    </submittedName>
</protein>
<evidence type="ECO:0000256" key="3">
    <source>
        <dbReference type="ARBA" id="ARBA00022448"/>
    </source>
</evidence>
<evidence type="ECO:0000256" key="1">
    <source>
        <dbReference type="ARBA" id="ARBA00004429"/>
    </source>
</evidence>
<dbReference type="GO" id="GO:0043190">
    <property type="term" value="C:ATP-binding cassette (ABC) transporter complex"/>
    <property type="evidence" value="ECO:0007669"/>
    <property type="project" value="InterPro"/>
</dbReference>
<dbReference type="PROSITE" id="PS50928">
    <property type="entry name" value="ABC_TM1"/>
    <property type="match status" value="1"/>
</dbReference>
<keyword evidence="8 9" id="KW-0472">Membrane</keyword>
<dbReference type="Gene3D" id="1.10.3720.10">
    <property type="entry name" value="MetI-like"/>
    <property type="match status" value="1"/>
</dbReference>
<evidence type="ECO:0000256" key="8">
    <source>
        <dbReference type="ARBA" id="ARBA00023136"/>
    </source>
</evidence>
<dbReference type="OrthoDB" id="4404959at2"/>
<evidence type="ECO:0000313" key="11">
    <source>
        <dbReference type="EMBL" id="TBW38037.1"/>
    </source>
</evidence>
<dbReference type="SUPFAM" id="SSF161098">
    <property type="entry name" value="MetI-like"/>
    <property type="match status" value="1"/>
</dbReference>
<evidence type="ECO:0000259" key="10">
    <source>
        <dbReference type="PROSITE" id="PS50928"/>
    </source>
</evidence>
<evidence type="ECO:0000256" key="6">
    <source>
        <dbReference type="ARBA" id="ARBA00022692"/>
    </source>
</evidence>
<keyword evidence="4" id="KW-1003">Cell membrane</keyword>
<evidence type="ECO:0000256" key="9">
    <source>
        <dbReference type="RuleBase" id="RU363032"/>
    </source>
</evidence>
<feature type="transmembrane region" description="Helical" evidence="9">
    <location>
        <begin position="20"/>
        <end position="41"/>
    </location>
</feature>
<evidence type="ECO:0000256" key="7">
    <source>
        <dbReference type="ARBA" id="ARBA00022989"/>
    </source>
</evidence>
<dbReference type="NCBIfam" id="TIGR01726">
    <property type="entry name" value="HEQRo_perm_3TM"/>
    <property type="match status" value="1"/>
</dbReference>
<feature type="transmembrane region" description="Helical" evidence="9">
    <location>
        <begin position="53"/>
        <end position="76"/>
    </location>
</feature>
<dbReference type="InterPro" id="IPR043429">
    <property type="entry name" value="ArtM/GltK/GlnP/TcyL/YhdX-like"/>
</dbReference>
<reference evidence="11 12" key="1">
    <citation type="submission" date="2019-02" db="EMBL/GenBank/DDBJ databases">
        <title>Siculibacillus lacustris gen. nov., sp. nov., a new rosette-forming bacterium isolated from a freshwater crater lake (Lake St. Ana, Romania).</title>
        <authorList>
            <person name="Felfoldi T."/>
            <person name="Marton Z."/>
            <person name="Szabo A."/>
            <person name="Mentes A."/>
            <person name="Boka K."/>
            <person name="Marialigeti K."/>
            <person name="Mathe I."/>
            <person name="Koncz M."/>
            <person name="Schumann P."/>
            <person name="Toth E."/>
        </authorList>
    </citation>
    <scope>NUCLEOTIDE SEQUENCE [LARGE SCALE GENOMIC DNA]</scope>
    <source>
        <strain evidence="11 12">SA-279</strain>
    </source>
</reference>
<keyword evidence="3 9" id="KW-0813">Transport</keyword>
<comment type="subcellular location">
    <subcellularLocation>
        <location evidence="1">Cell inner membrane</location>
        <topology evidence="1">Multi-pass membrane protein</topology>
    </subcellularLocation>
    <subcellularLocation>
        <location evidence="9">Cell membrane</location>
        <topology evidence="9">Multi-pass membrane protein</topology>
    </subcellularLocation>
</comment>
<sequence>MTEFGFLSETFLTLIEGVPVTLTLVTSSVAIGGVLALALTLVRRASTIGNWLVSAYVFVLRGSPLLVQIFLIYYGLGQLGFVRQSFLWPFLREPYWCAITALALNTAAYQAEVLRGGLNAVPNGAIEAARVCGMTRFTMLRRIILPIAIRQALPAYTSEVVIMVKATSLASIITLFEVTGLAYSLVSETFRAFEVLSVAGAIYLAMNYALTTAFAVLERRLTPQSLPVPQRPISVA</sequence>
<dbReference type="Proteomes" id="UP000292781">
    <property type="component" value="Unassembled WGS sequence"/>
</dbReference>
<dbReference type="GO" id="GO:0022857">
    <property type="term" value="F:transmembrane transporter activity"/>
    <property type="evidence" value="ECO:0007669"/>
    <property type="project" value="InterPro"/>
</dbReference>
<dbReference type="AlphaFoldDB" id="A0A4Q9VQD7"/>
<comment type="similarity">
    <text evidence="2">Belongs to the binding-protein-dependent transport system permease family. HisMQ subfamily.</text>
</comment>
<dbReference type="EMBL" id="SJFN01000013">
    <property type="protein sequence ID" value="TBW38037.1"/>
    <property type="molecule type" value="Genomic_DNA"/>
</dbReference>
<dbReference type="GO" id="GO:0006865">
    <property type="term" value="P:amino acid transport"/>
    <property type="evidence" value="ECO:0007669"/>
    <property type="project" value="TreeGrafter"/>
</dbReference>
<evidence type="ECO:0000256" key="4">
    <source>
        <dbReference type="ARBA" id="ARBA00022475"/>
    </source>
</evidence>
<organism evidence="11 12">
    <name type="scientific">Siculibacillus lacustris</name>
    <dbReference type="NCBI Taxonomy" id="1549641"/>
    <lineage>
        <taxon>Bacteria</taxon>
        <taxon>Pseudomonadati</taxon>
        <taxon>Pseudomonadota</taxon>
        <taxon>Alphaproteobacteria</taxon>
        <taxon>Hyphomicrobiales</taxon>
        <taxon>Ancalomicrobiaceae</taxon>
        <taxon>Siculibacillus</taxon>
    </lineage>
</organism>
<keyword evidence="7 9" id="KW-1133">Transmembrane helix</keyword>
<name>A0A4Q9VQD7_9HYPH</name>
<dbReference type="RefSeq" id="WP_131309369.1">
    <property type="nucleotide sequence ID" value="NZ_SJFN01000013.1"/>
</dbReference>
<evidence type="ECO:0000256" key="5">
    <source>
        <dbReference type="ARBA" id="ARBA00022519"/>
    </source>
</evidence>
<dbReference type="InterPro" id="IPR000515">
    <property type="entry name" value="MetI-like"/>
</dbReference>
<keyword evidence="6 9" id="KW-0812">Transmembrane</keyword>
<feature type="domain" description="ABC transmembrane type-1" evidence="10">
    <location>
        <begin position="18"/>
        <end position="214"/>
    </location>
</feature>
<dbReference type="PANTHER" id="PTHR30614:SF10">
    <property type="entry name" value="ARGININE ABC TRANSPORTER PERMEASE PROTEIN ARTM"/>
    <property type="match status" value="1"/>
</dbReference>
<feature type="transmembrane region" description="Helical" evidence="9">
    <location>
        <begin position="160"/>
        <end position="183"/>
    </location>
</feature>
<feature type="transmembrane region" description="Helical" evidence="9">
    <location>
        <begin position="195"/>
        <end position="217"/>
    </location>
</feature>
<keyword evidence="12" id="KW-1185">Reference proteome</keyword>
<keyword evidence="5" id="KW-0997">Cell inner membrane</keyword>
<evidence type="ECO:0000256" key="2">
    <source>
        <dbReference type="ARBA" id="ARBA00010072"/>
    </source>
</evidence>
<proteinExistence type="inferred from homology"/>
<evidence type="ECO:0000313" key="12">
    <source>
        <dbReference type="Proteomes" id="UP000292781"/>
    </source>
</evidence>